<name>A0A4U0XY09_9PEZI</name>
<evidence type="ECO:0000313" key="2">
    <source>
        <dbReference type="EMBL" id="TKA81797.1"/>
    </source>
</evidence>
<sequence length="119" mass="13329">MPSPPHGQEDQKTPTVTIQDAHSKFEEYSSAVAAVRHPFSNTGDVSETLLSFLEVPQLAPYYKLETNFALSQLDEQGETFENMSACRQYLRRAEGSPKESSWVPQAPLLSGAKEKQVWQ</sequence>
<protein>
    <submittedName>
        <fullName evidence="2">Uncharacterized protein</fullName>
    </submittedName>
</protein>
<comment type="caution">
    <text evidence="2">The sequence shown here is derived from an EMBL/GenBank/DDBJ whole genome shotgun (WGS) entry which is preliminary data.</text>
</comment>
<gene>
    <name evidence="2" type="ORF">B0A55_02147</name>
</gene>
<dbReference type="EMBL" id="NAJQ01000045">
    <property type="protein sequence ID" value="TKA81797.1"/>
    <property type="molecule type" value="Genomic_DNA"/>
</dbReference>
<dbReference type="AlphaFoldDB" id="A0A4U0XY09"/>
<proteinExistence type="predicted"/>
<evidence type="ECO:0000313" key="3">
    <source>
        <dbReference type="Proteomes" id="UP000309340"/>
    </source>
</evidence>
<feature type="region of interest" description="Disordered" evidence="1">
    <location>
        <begin position="93"/>
        <end position="119"/>
    </location>
</feature>
<keyword evidence="3" id="KW-1185">Reference proteome</keyword>
<evidence type="ECO:0000256" key="1">
    <source>
        <dbReference type="SAM" id="MobiDB-lite"/>
    </source>
</evidence>
<accession>A0A4U0XY09</accession>
<reference evidence="2 3" key="1">
    <citation type="submission" date="2017-03" db="EMBL/GenBank/DDBJ databases">
        <title>Genomes of endolithic fungi from Antarctica.</title>
        <authorList>
            <person name="Coleine C."/>
            <person name="Masonjones S."/>
            <person name="Stajich J.E."/>
        </authorList>
    </citation>
    <scope>NUCLEOTIDE SEQUENCE [LARGE SCALE GENOMIC DNA]</scope>
    <source>
        <strain evidence="2 3">CCFEE 5184</strain>
    </source>
</reference>
<dbReference type="Proteomes" id="UP000309340">
    <property type="component" value="Unassembled WGS sequence"/>
</dbReference>
<organism evidence="2 3">
    <name type="scientific">Friedmanniomyces simplex</name>
    <dbReference type="NCBI Taxonomy" id="329884"/>
    <lineage>
        <taxon>Eukaryota</taxon>
        <taxon>Fungi</taxon>
        <taxon>Dikarya</taxon>
        <taxon>Ascomycota</taxon>
        <taxon>Pezizomycotina</taxon>
        <taxon>Dothideomycetes</taxon>
        <taxon>Dothideomycetidae</taxon>
        <taxon>Mycosphaerellales</taxon>
        <taxon>Teratosphaeriaceae</taxon>
        <taxon>Friedmanniomyces</taxon>
    </lineage>
</organism>